<protein>
    <submittedName>
        <fullName evidence="3">Soluble aldose sugar dehydrogenase YliI</fullName>
        <ecNumber evidence="3">1.1.5.-</ecNumber>
    </submittedName>
</protein>
<evidence type="ECO:0000313" key="4">
    <source>
        <dbReference type="Proteomes" id="UP000052022"/>
    </source>
</evidence>
<dbReference type="OrthoDB" id="9770043at2"/>
<keyword evidence="3" id="KW-0560">Oxidoreductase</keyword>
<dbReference type="EC" id="1.1.5.-" evidence="3"/>
<dbReference type="PANTHER" id="PTHR19328:SF75">
    <property type="entry name" value="ALDOSE SUGAR DEHYDROGENASE YLII"/>
    <property type="match status" value="1"/>
</dbReference>
<dbReference type="STRING" id="928856.SAMN04488049_105234"/>
<proteinExistence type="predicted"/>
<evidence type="ECO:0000259" key="2">
    <source>
        <dbReference type="Pfam" id="PF07995"/>
    </source>
</evidence>
<dbReference type="PANTHER" id="PTHR19328">
    <property type="entry name" value="HEDGEHOG-INTERACTING PROTEIN"/>
    <property type="match status" value="1"/>
</dbReference>
<dbReference type="SUPFAM" id="SSF50952">
    <property type="entry name" value="Soluble quinoprotein glucose dehydrogenase"/>
    <property type="match status" value="1"/>
</dbReference>
<evidence type="ECO:0000256" key="1">
    <source>
        <dbReference type="SAM" id="SignalP"/>
    </source>
</evidence>
<keyword evidence="1" id="KW-0732">Signal</keyword>
<dbReference type="Gene3D" id="2.120.10.30">
    <property type="entry name" value="TolB, C-terminal domain"/>
    <property type="match status" value="1"/>
</dbReference>
<sequence length="369" mass="39719">MSKVSPFGTLAALAICTGSAAFSGTLTTTLGAMQLDTMVEGLDVPWGFAFLPEGGVLITEREGALLFSKGGQTHQVSGMPKVEADGQGGLLDIMLPRDFSATREVFFTFSKRQGSGSGTALAKGRLSKDLRQINDVDVIFEATPSTSGGRHFGSRIVEAPDGSLFVTLGERGDRPSAQDLGREQGSIIRINRDGSIPGDNPFVGTSGAQPAIWSFGHRNPQGMALDASGQLWAVEHGARGGDEVNKITKGANYGWPVISYGRHYSGRKIGEGTQKAGMEQPDWYWDPSIAPSGMMIYSGKLWPEWRGDIFVGSLKFDYISRLSGRNLTEVEQLQSDETGRIRDLREAPDGSIWFASEQEGALIRISPKP</sequence>
<reference evidence="3 4" key="1">
    <citation type="submission" date="2015-09" db="EMBL/GenBank/DDBJ databases">
        <authorList>
            <consortium name="Swine Surveillance"/>
        </authorList>
    </citation>
    <scope>NUCLEOTIDE SEQUENCE [LARGE SCALE GENOMIC DNA]</scope>
    <source>
        <strain evidence="3 4">CECT 7557</strain>
    </source>
</reference>
<dbReference type="AlphaFoldDB" id="A0A0P1GKU6"/>
<dbReference type="InterPro" id="IPR012938">
    <property type="entry name" value="Glc/Sorbosone_DH"/>
</dbReference>
<feature type="chain" id="PRO_5006063540" evidence="1">
    <location>
        <begin position="24"/>
        <end position="369"/>
    </location>
</feature>
<feature type="signal peptide" evidence="1">
    <location>
        <begin position="1"/>
        <end position="23"/>
    </location>
</feature>
<evidence type="ECO:0000313" key="3">
    <source>
        <dbReference type="EMBL" id="CUH82346.1"/>
    </source>
</evidence>
<dbReference type="GO" id="GO:0016491">
    <property type="term" value="F:oxidoreductase activity"/>
    <property type="evidence" value="ECO:0007669"/>
    <property type="project" value="UniProtKB-KW"/>
</dbReference>
<dbReference type="InterPro" id="IPR011042">
    <property type="entry name" value="6-blade_b-propeller_TolB-like"/>
</dbReference>
<accession>A0A0P1GKU6</accession>
<organism evidence="3 4">
    <name type="scientific">Tritonibacter multivorans</name>
    <dbReference type="NCBI Taxonomy" id="928856"/>
    <lineage>
        <taxon>Bacteria</taxon>
        <taxon>Pseudomonadati</taxon>
        <taxon>Pseudomonadota</taxon>
        <taxon>Alphaproteobacteria</taxon>
        <taxon>Rhodobacterales</taxon>
        <taxon>Paracoccaceae</taxon>
        <taxon>Tritonibacter</taxon>
    </lineage>
</organism>
<dbReference type="Pfam" id="PF07995">
    <property type="entry name" value="GSDH"/>
    <property type="match status" value="1"/>
</dbReference>
<gene>
    <name evidence="3" type="primary">yliI</name>
    <name evidence="3" type="ORF">TRM7557_03888</name>
</gene>
<dbReference type="InterPro" id="IPR011041">
    <property type="entry name" value="Quinoprot_gluc/sorb_DH_b-prop"/>
</dbReference>
<dbReference type="RefSeq" id="WP_058291854.1">
    <property type="nucleotide sequence ID" value="NZ_CYSD01000043.1"/>
</dbReference>
<keyword evidence="4" id="KW-1185">Reference proteome</keyword>
<dbReference type="EMBL" id="CYSD01000043">
    <property type="protein sequence ID" value="CUH82346.1"/>
    <property type="molecule type" value="Genomic_DNA"/>
</dbReference>
<name>A0A0P1GKU6_9RHOB</name>
<feature type="domain" description="Glucose/Sorbosone dehydrogenase" evidence="2">
    <location>
        <begin position="42"/>
        <end position="364"/>
    </location>
</feature>
<dbReference type="Proteomes" id="UP000052022">
    <property type="component" value="Unassembled WGS sequence"/>
</dbReference>